<dbReference type="EMBL" id="MW314709">
    <property type="protein sequence ID" value="QTJ63705.1"/>
    <property type="molecule type" value="Genomic_RNA"/>
</dbReference>
<sequence length="273" mass="31053">MNKMWHSVKSLFSSSPTLNEIESNNLQQSIDNVINQRRLDTILNANRAAALAYLRVKTIGKKIDKAYVQLCGTLLNEYCDEKGISDYQERVKLSDNLIREHIYTILKQRPIFDEGTTLRAREYNDEIQGIAYKWTLFGYKKIPLEEPENLNPPRPVYGKSIWTYLGMIGLATTTVYVGHKFISQRSIPINTCITQMTRALSGQVTTTDTSQSYLQNIGQVTLKELADISVSTCATLCHGIASATYRVWEMLVRLNSTPIPMRPIINWDVLKPT</sequence>
<evidence type="ECO:0000313" key="1">
    <source>
        <dbReference type="EMBL" id="QTJ63705.1"/>
    </source>
</evidence>
<reference evidence="1" key="2">
    <citation type="journal article" date="2021" name="Virus Evol.">
        <title>Viromics of extant insect orders unveil the evolution of the flavi-like superfamily.</title>
        <authorList>
            <person name="Sofia P."/>
            <person name="Simon K."/>
            <person name="Florian Z."/>
            <person name="Alexander D."/>
            <person name="Malte P."/>
            <person name="Shanlin L."/>
            <person name="Xin Z."/>
            <person name="Christian D."/>
            <person name="Bernhard M."/>
            <person name="Sandra J."/>
        </authorList>
    </citation>
    <scope>NUCLEOTIDE SEQUENCE</scope>
    <source>
        <strain evidence="1">OKIAV404</strain>
    </source>
</reference>
<accession>A0A8A6RI01</accession>
<proteinExistence type="predicted"/>
<name>A0A8A6RI01_9TOMB</name>
<organism evidence="1">
    <name type="scientific">Dipteran tombus-related virus</name>
    <dbReference type="NCBI Taxonomy" id="2822553"/>
    <lineage>
        <taxon>Viruses</taxon>
        <taxon>Riboviria</taxon>
        <taxon>Orthornavirae</taxon>
        <taxon>Kitrinoviricota</taxon>
        <taxon>Tolucaviricetes</taxon>
        <taxon>Tolivirales</taxon>
        <taxon>Tombusviridae</taxon>
    </lineage>
</organism>
<reference evidence="1" key="1">
    <citation type="submission" date="2020-11" db="EMBL/GenBank/DDBJ databases">
        <authorList>
            <person name="Paraskevopoulou S."/>
            <person name="Kaefer S."/>
            <person name="Zirkel F."/>
            <person name="Donath A."/>
            <person name="Petersen M."/>
            <person name="Liu S."/>
            <person name="Zhou X."/>
            <person name="Drosten C."/>
            <person name="Misof B."/>
            <person name="Junglen S."/>
        </authorList>
    </citation>
    <scope>NUCLEOTIDE SEQUENCE</scope>
    <source>
        <strain evidence="1">OKIAV404</strain>
    </source>
</reference>
<protein>
    <submittedName>
        <fullName evidence="1">Uncharacterized protein</fullName>
    </submittedName>
</protein>